<reference evidence="1 2" key="1">
    <citation type="submission" date="2018-10" db="EMBL/GenBank/DDBJ databases">
        <title>Fifty Aureobasidium pullulans genomes reveal a recombining polyextremotolerant generalist.</title>
        <authorList>
            <person name="Gostincar C."/>
            <person name="Turk M."/>
            <person name="Zajc J."/>
            <person name="Gunde-Cimerman N."/>
        </authorList>
    </citation>
    <scope>NUCLEOTIDE SEQUENCE [LARGE SCALE GENOMIC DNA]</scope>
    <source>
        <strain evidence="1 2">EXF-1645</strain>
    </source>
</reference>
<organism evidence="1 2">
    <name type="scientific">Aureobasidium pullulans</name>
    <name type="common">Black yeast</name>
    <name type="synonym">Pullularia pullulans</name>
    <dbReference type="NCBI Taxonomy" id="5580"/>
    <lineage>
        <taxon>Eukaryota</taxon>
        <taxon>Fungi</taxon>
        <taxon>Dikarya</taxon>
        <taxon>Ascomycota</taxon>
        <taxon>Pezizomycotina</taxon>
        <taxon>Dothideomycetes</taxon>
        <taxon>Dothideomycetidae</taxon>
        <taxon>Dothideales</taxon>
        <taxon>Saccotheciaceae</taxon>
        <taxon>Aureobasidium</taxon>
    </lineage>
</organism>
<comment type="caution">
    <text evidence="1">The sequence shown here is derived from an EMBL/GenBank/DDBJ whole genome shotgun (WGS) entry which is preliminary data.</text>
</comment>
<dbReference type="Proteomes" id="UP000308724">
    <property type="component" value="Unassembled WGS sequence"/>
</dbReference>
<evidence type="ECO:0000313" key="2">
    <source>
        <dbReference type="Proteomes" id="UP000308724"/>
    </source>
</evidence>
<proteinExistence type="predicted"/>
<sequence>MVHFSKVSSVEARKTIVLQSVITLPRIRHNLVIPLPAVTPQIESRISDGFWHVFDTSMHQLAKGTYKIVWADEEEMEINAGVPLLERAVALGRICEELSLAIFTIWNSGQNSR</sequence>
<protein>
    <submittedName>
        <fullName evidence="1">Uncharacterized protein</fullName>
    </submittedName>
</protein>
<accession>A0A4V4LF14</accession>
<dbReference type="AlphaFoldDB" id="A0A4V4LF14"/>
<name>A0A4V4LF14_AURPU</name>
<gene>
    <name evidence="1" type="ORF">D6C78_04217</name>
</gene>
<evidence type="ECO:0000313" key="1">
    <source>
        <dbReference type="EMBL" id="TIA38157.1"/>
    </source>
</evidence>
<dbReference type="EMBL" id="QZBZ01000068">
    <property type="protein sequence ID" value="TIA38157.1"/>
    <property type="molecule type" value="Genomic_DNA"/>
</dbReference>